<evidence type="ECO:0000256" key="1">
    <source>
        <dbReference type="SAM" id="Coils"/>
    </source>
</evidence>
<proteinExistence type="predicted"/>
<feature type="non-terminal residue" evidence="3">
    <location>
        <position position="1"/>
    </location>
</feature>
<feature type="domain" description="ART-PolyVal-like" evidence="2">
    <location>
        <begin position="108"/>
        <end position="251"/>
    </location>
</feature>
<dbReference type="InterPro" id="IPR049522">
    <property type="entry name" value="ART-PolyVal_dom"/>
</dbReference>
<evidence type="ECO:0000313" key="4">
    <source>
        <dbReference type="Proteomes" id="UP000651482"/>
    </source>
</evidence>
<name>A0A926DBD8_9FIRM</name>
<feature type="coiled-coil region" evidence="1">
    <location>
        <begin position="324"/>
        <end position="351"/>
    </location>
</feature>
<dbReference type="Proteomes" id="UP000651482">
    <property type="component" value="Unassembled WGS sequence"/>
</dbReference>
<dbReference type="RefSeq" id="WP_249320347.1">
    <property type="nucleotide sequence ID" value="NZ_JACRSN010000023.1"/>
</dbReference>
<keyword evidence="4" id="KW-1185">Reference proteome</keyword>
<keyword evidence="1" id="KW-0175">Coiled coil</keyword>
<gene>
    <name evidence="3" type="ORF">IAG03_12355</name>
</gene>
<dbReference type="Pfam" id="PF18760">
    <property type="entry name" value="ART-PolyVal"/>
    <property type="match status" value="1"/>
</dbReference>
<reference evidence="3" key="1">
    <citation type="submission" date="2020-08" db="EMBL/GenBank/DDBJ databases">
        <title>Genome public.</title>
        <authorList>
            <person name="Liu C."/>
            <person name="Sun Q."/>
        </authorList>
    </citation>
    <scope>NUCLEOTIDE SEQUENCE</scope>
    <source>
        <strain evidence="3">NSJ-40</strain>
    </source>
</reference>
<accession>A0A926DBD8</accession>
<protein>
    <recommendedName>
        <fullName evidence="2">ART-PolyVal-like domain-containing protein</fullName>
    </recommendedName>
</protein>
<evidence type="ECO:0000313" key="3">
    <source>
        <dbReference type="EMBL" id="MBC8534762.1"/>
    </source>
</evidence>
<dbReference type="EMBL" id="JACRSN010000023">
    <property type="protein sequence ID" value="MBC8534762.1"/>
    <property type="molecule type" value="Genomic_DNA"/>
</dbReference>
<dbReference type="AlphaFoldDB" id="A0A926DBD8"/>
<sequence>KKRIDVNLVSTYFNRANFEKFIDEAKARENTGDIGFYYLNKKRAIRDVKGLGQQLPAILSRDSSNIIIRRIDEKINRKISHITQSQQFKRWFGDWQNHPEKASKVVNADGTPKVMYHGTLANGLHEFRKDFIGSRFSFDEVGFFFVDHKGIANDYATPDFGESRKGEVIPVYLSIKKPLIFNKAYALKNGYGNVFRNNDVIDVWDAYQGAILDEAEEQKADGILLNDGTVQMAVAFEPNQIKSATDNIGTFDAKNPDIRYSLNDTTPENESEGYRETDLDASAFRPEVRREFRKITAMSDYKLLKNAIGTLTESSLESQAVSLYKEAAENVHALYEEIDALEEKRDAATSRADLSRITEYINIREKRLSEWLPRLDKRSASPELQAVMRRAVSQEVDRLVEKYGRIRPGEKRVREVSVPKQTSDDKRVRQTVRTVLESGAITDGMVPEIQKDLLRERFSYTPVSNKESMEWAKRYLNVNGYEGGMNEWAAVVKGDRPAGKNQIALAEYLLQEAAQSGRVADALRLTAELAAEGTRAGQTVQALSMLKRLDKPEVKHLGELYYLQKVTENLNKDLLNRFAKKKGDVPQIQIDPALGEKLLKAPAEDYDRVVQEIMKSLAEQLPSTWVDKWNAWRYLAMLGNPKTHIRNLIGNAVFMPAVKMKNVIAAGMEKVFLRKNRTKAVYAKKEYRDFARTDFQKVEDVLASGGKMNAYNEIIDQKRVFQTRWLEKARQFNSQMLEKEDVLFLKRYYISSLAQYLQANQLDTIQLREGSDALEKARLYAIREAQKATYRDFSAVAQWLSRSSKTKGFGWAIEAVLPFKKTPINILRRGIEYSPAGLLKTLSKGVYDLKTGKITANEFIDGIASGLTGTAIMAVGMALRSLGMIRGGFDDDDEEAFAKLQGEQVYSVKIGDTSYTVDWMAPLSMPLFIGVELMSALEKGMENLTFSDVSEALLNITEPMFNLSMLDGLNSMIDSVSYQDNKLTAIGVEAVSSYLQQAFPTLGGQIARTIDQNQRTTYTDKNNKWLLPEVQYFLQRVISKTPGLSFLNQPRLNVWGEEQEDPNVLLRAFENFLSPGYFDTLDSNAVETEIGDVYERTKEKSVLPKRAEKAFAVNGERKNLTAKEYTLYSKLRGQLSYEILDDMINLNGYTDLDDATKVYMVKNAYLYATALSKMEIAAEYVPDDKWILNAQEAETKYNIPVEMFILFRASIRNLESDQDSDGNTIPGSKKAKVLEVLDGLDLTKKQKDALYYYQNYGEKEIQDAPWN</sequence>
<comment type="caution">
    <text evidence="3">The sequence shown here is derived from an EMBL/GenBank/DDBJ whole genome shotgun (WGS) entry which is preliminary data.</text>
</comment>
<evidence type="ECO:0000259" key="2">
    <source>
        <dbReference type="Pfam" id="PF18760"/>
    </source>
</evidence>
<organism evidence="3 4">
    <name type="scientific">Yeguia hominis</name>
    <dbReference type="NCBI Taxonomy" id="2763662"/>
    <lineage>
        <taxon>Bacteria</taxon>
        <taxon>Bacillati</taxon>
        <taxon>Bacillota</taxon>
        <taxon>Clostridia</taxon>
        <taxon>Eubacteriales</taxon>
        <taxon>Yeguiaceae</taxon>
        <taxon>Yeguia</taxon>
    </lineage>
</organism>